<feature type="compositionally biased region" description="Basic and acidic residues" evidence="1">
    <location>
        <begin position="206"/>
        <end position="233"/>
    </location>
</feature>
<evidence type="ECO:0000313" key="2">
    <source>
        <dbReference type="Proteomes" id="UP000186698"/>
    </source>
</evidence>
<evidence type="ECO:0000313" key="3">
    <source>
        <dbReference type="RefSeq" id="XP_041439194.1"/>
    </source>
</evidence>
<dbReference type="KEGG" id="xla:121400342"/>
<reference evidence="2" key="1">
    <citation type="submission" date="2024-06" db="UniProtKB">
        <authorList>
            <consortium name="RefSeq"/>
        </authorList>
    </citation>
    <scope>NUCLEOTIDE SEQUENCE [LARGE SCALE GENOMIC DNA]</scope>
    <source>
        <strain evidence="2">J_2021</strain>
    </source>
</reference>
<dbReference type="Proteomes" id="UP000186698">
    <property type="component" value="Chromosome 2S"/>
</dbReference>
<keyword evidence="2" id="KW-1185">Reference proteome</keyword>
<name>A0A8J1MBW6_XENLA</name>
<dbReference type="AlphaFoldDB" id="A0A8J1MBW6"/>
<sequence length="326" mass="38267">MSQSSPTTQDPNTFAYSEADAIRIIGSEHGSSAFLTKPTGENLTRELERERKRLVGLELHSVTLTEYFRNKRIPRGLRVNLRPTIFAENTDFVKRYEQIINKCSFDIVLLNIEFLQNKIPEVQLSIRNIEQKLKDSLDTDDLQELHIHMNEIITRHRRVIEDRKRVKFQRDAEDYRIGSVYQWKNTDREGVTYGQRHYAKAPAGDAYRRDRGESAHQVTRDFGTEREREERWQRSGQRYGKYRKPRVVFTEGNSSDYTTSASSSSSSNFLDLRPPEPPRPGGDIADAMGNRQPQDREPRYNFNPQERRQLPYRSAKKDKDKNKRRN</sequence>
<evidence type="ECO:0000256" key="1">
    <source>
        <dbReference type="SAM" id="MobiDB-lite"/>
    </source>
</evidence>
<reference evidence="3" key="2">
    <citation type="submission" date="2025-08" db="UniProtKB">
        <authorList>
            <consortium name="RefSeq"/>
        </authorList>
    </citation>
    <scope>IDENTIFICATION</scope>
    <source>
        <strain evidence="3">J_2021</strain>
        <tissue evidence="3">Erythrocytes</tissue>
    </source>
</reference>
<dbReference type="RefSeq" id="XP_041439194.1">
    <property type="nucleotide sequence ID" value="XM_041583260.1"/>
</dbReference>
<proteinExistence type="predicted"/>
<protein>
    <submittedName>
        <fullName evidence="3">Uncharacterized protein LOC121400342</fullName>
    </submittedName>
</protein>
<dbReference type="GeneID" id="121400342"/>
<feature type="compositionally biased region" description="Basic and acidic residues" evidence="1">
    <location>
        <begin position="293"/>
        <end position="326"/>
    </location>
</feature>
<gene>
    <name evidence="3" type="primary">LOC121400342</name>
</gene>
<organism evidence="2 3">
    <name type="scientific">Xenopus laevis</name>
    <name type="common">African clawed frog</name>
    <dbReference type="NCBI Taxonomy" id="8355"/>
    <lineage>
        <taxon>Eukaryota</taxon>
        <taxon>Metazoa</taxon>
        <taxon>Chordata</taxon>
        <taxon>Craniata</taxon>
        <taxon>Vertebrata</taxon>
        <taxon>Euteleostomi</taxon>
        <taxon>Amphibia</taxon>
        <taxon>Batrachia</taxon>
        <taxon>Anura</taxon>
        <taxon>Pipoidea</taxon>
        <taxon>Pipidae</taxon>
        <taxon>Xenopodinae</taxon>
        <taxon>Xenopus</taxon>
        <taxon>Xenopus</taxon>
    </lineage>
</organism>
<accession>A0A8J1MBW6</accession>
<feature type="compositionally biased region" description="Low complexity" evidence="1">
    <location>
        <begin position="254"/>
        <end position="267"/>
    </location>
</feature>
<feature type="region of interest" description="Disordered" evidence="1">
    <location>
        <begin position="198"/>
        <end position="326"/>
    </location>
</feature>